<name>A0ABQ8SKA5_PERAM</name>
<sequence>MDGNGRFHHWKNIFNSKTRVLLKSQLECLTYPIWFNIKEEITWTNTERVWRQTLGCPATSTISRKHAIALDCPRLRHNRVFRICAYTTQISNFEKNTTYKALVDKSTYMDNFTTSVANESEFSTICTDNE</sequence>
<proteinExistence type="predicted"/>
<accession>A0ABQ8SKA5</accession>
<organism evidence="1 2">
    <name type="scientific">Periplaneta americana</name>
    <name type="common">American cockroach</name>
    <name type="synonym">Blatta americana</name>
    <dbReference type="NCBI Taxonomy" id="6978"/>
    <lineage>
        <taxon>Eukaryota</taxon>
        <taxon>Metazoa</taxon>
        <taxon>Ecdysozoa</taxon>
        <taxon>Arthropoda</taxon>
        <taxon>Hexapoda</taxon>
        <taxon>Insecta</taxon>
        <taxon>Pterygota</taxon>
        <taxon>Neoptera</taxon>
        <taxon>Polyneoptera</taxon>
        <taxon>Dictyoptera</taxon>
        <taxon>Blattodea</taxon>
        <taxon>Blattoidea</taxon>
        <taxon>Blattidae</taxon>
        <taxon>Blattinae</taxon>
        <taxon>Periplaneta</taxon>
    </lineage>
</organism>
<keyword evidence="2" id="KW-1185">Reference proteome</keyword>
<dbReference type="Proteomes" id="UP001148838">
    <property type="component" value="Unassembled WGS sequence"/>
</dbReference>
<dbReference type="EMBL" id="JAJSOF020000025">
    <property type="protein sequence ID" value="KAJ4434448.1"/>
    <property type="molecule type" value="Genomic_DNA"/>
</dbReference>
<evidence type="ECO:0000313" key="1">
    <source>
        <dbReference type="EMBL" id="KAJ4434448.1"/>
    </source>
</evidence>
<gene>
    <name evidence="1" type="ORF">ANN_23010</name>
</gene>
<protein>
    <submittedName>
        <fullName evidence="1">Uncharacterized protein</fullName>
    </submittedName>
</protein>
<comment type="caution">
    <text evidence="1">The sequence shown here is derived from an EMBL/GenBank/DDBJ whole genome shotgun (WGS) entry which is preliminary data.</text>
</comment>
<evidence type="ECO:0000313" key="2">
    <source>
        <dbReference type="Proteomes" id="UP001148838"/>
    </source>
</evidence>
<reference evidence="1 2" key="1">
    <citation type="journal article" date="2022" name="Allergy">
        <title>Genome assembly and annotation of Periplaneta americana reveal a comprehensive cockroach allergen profile.</title>
        <authorList>
            <person name="Wang L."/>
            <person name="Xiong Q."/>
            <person name="Saelim N."/>
            <person name="Wang L."/>
            <person name="Nong W."/>
            <person name="Wan A.T."/>
            <person name="Shi M."/>
            <person name="Liu X."/>
            <person name="Cao Q."/>
            <person name="Hui J.H.L."/>
            <person name="Sookrung N."/>
            <person name="Leung T.F."/>
            <person name="Tungtrongchitr A."/>
            <person name="Tsui S.K.W."/>
        </authorList>
    </citation>
    <scope>NUCLEOTIDE SEQUENCE [LARGE SCALE GENOMIC DNA]</scope>
    <source>
        <strain evidence="1">PWHHKU_190912</strain>
    </source>
</reference>